<evidence type="ECO:0000313" key="9">
    <source>
        <dbReference type="EMBL" id="JAT81015.1"/>
    </source>
</evidence>
<dbReference type="AlphaFoldDB" id="A0A1E1WBP5"/>
<dbReference type="PANTHER" id="PTHR28631:SF1">
    <property type="entry name" value="ACTIN MATURATION PROTEASE"/>
    <property type="match status" value="1"/>
</dbReference>
<dbReference type="GO" id="GO:0006508">
    <property type="term" value="P:proteolysis"/>
    <property type="evidence" value="ECO:0007669"/>
    <property type="project" value="UniProtKB-KW"/>
</dbReference>
<reference evidence="10" key="1">
    <citation type="submission" date="2015-09" db="EMBL/GenBank/DDBJ databases">
        <title>De novo assembly of Pectinophora gossypiella (Pink Bollworm) gut transcriptome.</title>
        <authorList>
            <person name="Tassone E.E."/>
        </authorList>
    </citation>
    <scope>NUCLEOTIDE SEQUENCE</scope>
</reference>
<protein>
    <recommendedName>
        <fullName evidence="5">Actin maturation protease</fullName>
    </recommendedName>
    <alternativeName>
        <fullName evidence="6">Actin aminopeptidase ACTMAP</fullName>
    </alternativeName>
</protein>
<dbReference type="PANTHER" id="PTHR28631">
    <property type="entry name" value="UPF0692 PROTEIN C19ORF54"/>
    <property type="match status" value="1"/>
</dbReference>
<dbReference type="EMBL" id="GDQN01010039">
    <property type="protein sequence ID" value="JAT81015.1"/>
    <property type="molecule type" value="Transcribed_RNA"/>
</dbReference>
<dbReference type="GO" id="GO:0004177">
    <property type="term" value="F:aminopeptidase activity"/>
    <property type="evidence" value="ECO:0007669"/>
    <property type="project" value="UniProtKB-KW"/>
</dbReference>
<dbReference type="InterPro" id="IPR040043">
    <property type="entry name" value="ACTMAP"/>
</dbReference>
<comment type="catalytic activity">
    <reaction evidence="7">
        <text>N-terminal N(alpha)-acetyl-L-cysteinyl-L-aspartyl-[protein] + H2O = N-terminal L-aspartyl-[protein] + N-acetyl-L-cysteine</text>
        <dbReference type="Rhea" id="RHEA:74579"/>
        <dbReference type="Rhea" id="RHEA-COMP:12669"/>
        <dbReference type="Rhea" id="RHEA-COMP:18395"/>
        <dbReference type="ChEBI" id="CHEBI:15377"/>
        <dbReference type="ChEBI" id="CHEBI:64720"/>
        <dbReference type="ChEBI" id="CHEBI:78236"/>
        <dbReference type="ChEBI" id="CHEBI:193599"/>
    </reaction>
    <physiologicalReaction direction="left-to-right" evidence="7">
        <dbReference type="Rhea" id="RHEA:74580"/>
    </physiologicalReaction>
</comment>
<gene>
    <name evidence="9" type="ORF">g.11140</name>
    <name evidence="10" type="ORF">g.11141</name>
</gene>
<evidence type="ECO:0000256" key="5">
    <source>
        <dbReference type="ARBA" id="ARBA00034848"/>
    </source>
</evidence>
<evidence type="ECO:0000256" key="2">
    <source>
        <dbReference type="ARBA" id="ARBA00022670"/>
    </source>
</evidence>
<evidence type="ECO:0000256" key="4">
    <source>
        <dbReference type="ARBA" id="ARBA00034725"/>
    </source>
</evidence>
<sequence length="268" mass="29849">MSSTPQPPPPPPPLPLIPDSPKTPPPYISPYTNQDVCKWETKYQDLWEACAKYKLCLYEPPYKYKYKQFEPIMQVGPTCGLVALSMLVNGEVSPDEILNISKLEGYTSNGEMFSCKNMVKLAEKVLSLAEIENVSFNLKTGGLFSEDIIEKLLNGAVLLVPYDADCNHSPCQRHGHTAHWALICGVLLINNSADAHKSDPSNVYVFSRHGKSRYVAAWRLDQLELSNKNLQQFSPKKEGDGLMYVLPDGGIGGQNGLRDQFLVFEGLQ</sequence>
<proteinExistence type="inferred from homology"/>
<comment type="similarity">
    <text evidence="4">Belongs to the ACTMAP family.</text>
</comment>
<accession>A0A1E1WBP5</accession>
<dbReference type="Pfam" id="PF21646">
    <property type="entry name" value="ACTMAP-like_C"/>
    <property type="match status" value="1"/>
</dbReference>
<dbReference type="SUPFAM" id="SSF101447">
    <property type="entry name" value="Formin homology 2 domain (FH2 domain)"/>
    <property type="match status" value="1"/>
</dbReference>
<evidence type="ECO:0000256" key="6">
    <source>
        <dbReference type="ARBA" id="ARBA00034908"/>
    </source>
</evidence>
<evidence type="ECO:0000313" key="10">
    <source>
        <dbReference type="EMBL" id="JAT84410.1"/>
    </source>
</evidence>
<evidence type="ECO:0000256" key="7">
    <source>
        <dbReference type="ARBA" id="ARBA00049041"/>
    </source>
</evidence>
<dbReference type="OrthoDB" id="198816at2759"/>
<evidence type="ECO:0000256" key="1">
    <source>
        <dbReference type="ARBA" id="ARBA00022438"/>
    </source>
</evidence>
<keyword evidence="2" id="KW-0645">Protease</keyword>
<name>A0A1E1WBP5_PECGO</name>
<feature type="region of interest" description="Disordered" evidence="8">
    <location>
        <begin position="1"/>
        <end position="21"/>
    </location>
</feature>
<keyword evidence="1" id="KW-0031">Aminopeptidase</keyword>
<organism evidence="10">
    <name type="scientific">Pectinophora gossypiella</name>
    <name type="common">Cotton pink bollworm</name>
    <name type="synonym">Depressaria gossypiella</name>
    <dbReference type="NCBI Taxonomy" id="13191"/>
    <lineage>
        <taxon>Eukaryota</taxon>
        <taxon>Metazoa</taxon>
        <taxon>Ecdysozoa</taxon>
        <taxon>Arthropoda</taxon>
        <taxon>Hexapoda</taxon>
        <taxon>Insecta</taxon>
        <taxon>Pterygota</taxon>
        <taxon>Neoptera</taxon>
        <taxon>Endopterygota</taxon>
        <taxon>Lepidoptera</taxon>
        <taxon>Glossata</taxon>
        <taxon>Ditrysia</taxon>
        <taxon>Gelechioidea</taxon>
        <taxon>Gelechiidae</taxon>
        <taxon>Apatetrinae</taxon>
        <taxon>Pectinophora</taxon>
    </lineage>
</organism>
<keyword evidence="3" id="KW-0378">Hydrolase</keyword>
<evidence type="ECO:0000256" key="8">
    <source>
        <dbReference type="SAM" id="MobiDB-lite"/>
    </source>
</evidence>
<evidence type="ECO:0000256" key="3">
    <source>
        <dbReference type="ARBA" id="ARBA00022801"/>
    </source>
</evidence>
<dbReference type="EMBL" id="GDQN01006644">
    <property type="protein sequence ID" value="JAT84410.1"/>
    <property type="molecule type" value="Transcribed_RNA"/>
</dbReference>